<name>A0A7Z0LN42_9GAMM</name>
<dbReference type="Proteomes" id="UP000586119">
    <property type="component" value="Unassembled WGS sequence"/>
</dbReference>
<gene>
    <name evidence="2" type="ORF">HZS81_14660</name>
</gene>
<dbReference type="RefSeq" id="WP_179931260.1">
    <property type="nucleotide sequence ID" value="NZ_JACCDF010000014.1"/>
</dbReference>
<dbReference type="EMBL" id="JACCDF010000014">
    <property type="protein sequence ID" value="NYS61997.1"/>
    <property type="molecule type" value="Genomic_DNA"/>
</dbReference>
<comment type="caution">
    <text evidence="2">The sequence shown here is derived from an EMBL/GenBank/DDBJ whole genome shotgun (WGS) entry which is preliminary data.</text>
</comment>
<dbReference type="InterPro" id="IPR025330">
    <property type="entry name" value="DUF4236"/>
</dbReference>
<evidence type="ECO:0000313" key="2">
    <source>
        <dbReference type="EMBL" id="NYS61997.1"/>
    </source>
</evidence>
<sequence>MAFRFQRRITLAPGVRLSASKRGVGFSEGSPSASISVDQGDDTLAFTLKVDNNGNVRYLREDSTPLTDDEVRLIRRHAEDAIRERLEALCEEANAALDSLGQLHWDTPLPDIHDYAPQPFTEAPPFPPKPVPLRWWHPIWPGAKQRIETENARRQAVFDDDYRQWEWRKAEFDADEFARQKREEQGVFKDMAAMEQTLRECLEEIDWPRETQIDFDLGTDERTIAVDIDLPDESEMPKRKWTMPAKALKLTPKPLSATRQRKLYRDHVHGIAFRVLGAVFAKFSNVQEARISGYRHVTDPATGDDHDQYLYSIKATRDQWARIHFDELNQVDPVTAVEAFALRRDMTKTGIFRDVAPFKLI</sequence>
<keyword evidence="3" id="KW-1185">Reference proteome</keyword>
<dbReference type="AlphaFoldDB" id="A0A7Z0LN42"/>
<organism evidence="2 3">
    <name type="scientific">Vreelandella salicampi</name>
    <dbReference type="NCBI Taxonomy" id="1449798"/>
    <lineage>
        <taxon>Bacteria</taxon>
        <taxon>Pseudomonadati</taxon>
        <taxon>Pseudomonadota</taxon>
        <taxon>Gammaproteobacteria</taxon>
        <taxon>Oceanospirillales</taxon>
        <taxon>Halomonadaceae</taxon>
        <taxon>Vreelandella</taxon>
    </lineage>
</organism>
<evidence type="ECO:0000313" key="3">
    <source>
        <dbReference type="Proteomes" id="UP000586119"/>
    </source>
</evidence>
<proteinExistence type="predicted"/>
<protein>
    <submittedName>
        <fullName evidence="2">DUF4236 domain-containing protein</fullName>
    </submittedName>
</protein>
<evidence type="ECO:0000259" key="1">
    <source>
        <dbReference type="Pfam" id="PF14020"/>
    </source>
</evidence>
<feature type="domain" description="DUF4236" evidence="1">
    <location>
        <begin position="3"/>
        <end position="38"/>
    </location>
</feature>
<reference evidence="2 3" key="1">
    <citation type="journal article" date="2015" name="Int. J. Syst. Evol. Microbiol.">
        <title>Halomonas salicampi sp. nov., a halotolerant and alkalitolerant bacterium isolated from a saltern soil.</title>
        <authorList>
            <person name="Lee J.C."/>
            <person name="Kim Y.S."/>
            <person name="Yun B.S."/>
            <person name="Whang K.S."/>
        </authorList>
    </citation>
    <scope>NUCLEOTIDE SEQUENCE [LARGE SCALE GENOMIC DNA]</scope>
    <source>
        <strain evidence="2 3">BH103</strain>
    </source>
</reference>
<dbReference type="Pfam" id="PF14020">
    <property type="entry name" value="DUF4236"/>
    <property type="match status" value="1"/>
</dbReference>
<accession>A0A7Z0LN42</accession>